<dbReference type="PRINTS" id="PR00368">
    <property type="entry name" value="FADPNR"/>
</dbReference>
<evidence type="ECO:0000256" key="2">
    <source>
        <dbReference type="ARBA" id="ARBA00022630"/>
    </source>
</evidence>
<dbReference type="InterPro" id="IPR036188">
    <property type="entry name" value="FAD/NAD-bd_sf"/>
</dbReference>
<dbReference type="OrthoDB" id="74360at2759"/>
<reference evidence="5 6" key="1">
    <citation type="journal article" date="2016" name="Fungal Biol.">
        <title>The genome of Xylona heveae provides a window into fungal endophytism.</title>
        <authorList>
            <person name="Gazis R."/>
            <person name="Kuo A."/>
            <person name="Riley R."/>
            <person name="LaButti K."/>
            <person name="Lipzen A."/>
            <person name="Lin J."/>
            <person name="Amirebrahimi M."/>
            <person name="Hesse C.N."/>
            <person name="Spatafora J.W."/>
            <person name="Henrissat B."/>
            <person name="Hainaut M."/>
            <person name="Grigoriev I.V."/>
            <person name="Hibbett D.S."/>
        </authorList>
    </citation>
    <scope>NUCLEOTIDE SEQUENCE [LARGE SCALE GENOMIC DNA]</scope>
    <source>
        <strain evidence="5 6">TC161</strain>
    </source>
</reference>
<dbReference type="GO" id="GO:0004499">
    <property type="term" value="F:N,N-dimethylaniline monooxygenase activity"/>
    <property type="evidence" value="ECO:0007669"/>
    <property type="project" value="InterPro"/>
</dbReference>
<proteinExistence type="inferred from homology"/>
<organism evidence="5 6">
    <name type="scientific">Xylona heveae (strain CBS 132557 / TC161)</name>
    <dbReference type="NCBI Taxonomy" id="1328760"/>
    <lineage>
        <taxon>Eukaryota</taxon>
        <taxon>Fungi</taxon>
        <taxon>Dikarya</taxon>
        <taxon>Ascomycota</taxon>
        <taxon>Pezizomycotina</taxon>
        <taxon>Xylonomycetes</taxon>
        <taxon>Xylonales</taxon>
        <taxon>Xylonaceae</taxon>
        <taxon>Xylona</taxon>
    </lineage>
</organism>
<dbReference type="InParanoid" id="A0A165JE61"/>
<dbReference type="AlphaFoldDB" id="A0A165JE61"/>
<dbReference type="GO" id="GO:0050661">
    <property type="term" value="F:NADP binding"/>
    <property type="evidence" value="ECO:0007669"/>
    <property type="project" value="InterPro"/>
</dbReference>
<keyword evidence="3" id="KW-0274">FAD</keyword>
<evidence type="ECO:0000313" key="6">
    <source>
        <dbReference type="Proteomes" id="UP000076632"/>
    </source>
</evidence>
<dbReference type="STRING" id="1328760.A0A165JE61"/>
<dbReference type="GO" id="GO:0050660">
    <property type="term" value="F:flavin adenine dinucleotide binding"/>
    <property type="evidence" value="ECO:0007669"/>
    <property type="project" value="InterPro"/>
</dbReference>
<sequence>MSAAVTASSRDFCDPLISERAIDDARPLKVIYIGAGVSGIIGAIEFQKYVPNLDLVIYEKNPEIGGTWYENRYPGCACDIPSHSYQLSYESSPEHWSSFYAEAPEILRYWQRVADKYDVRKYIRLSHQCLEARWLETASQWQVKILNLETGLIFTDTADVFMTGIGVLNEWKWPDIKGLHDYKGELLHSANWDENFVADGKSVAVIGGGSSGIQIVPALLPKVKSMDHYVRGRTWISTPIGDEFVKQRTTEGGNFDYTPEEKAAWTKEPTAYINYRKMLELGIQSNYRAVIRGGKQNESDRLTYEKDMRHRLKGKPEVIEHLLPDFPPLCKRLTPGPGYLEALAAPKVDVVPTRISHIDATGIVTVDGTHRPVDAIVCATGFDTRPGGKGKFPIYGRNGVNLVDRYLKNAETYLGLCTDGFPNFFQSLGPNAFQGAGSLLVQMEATHKYVGQILQKLSTGNIRTIEPKRKQVENFSRFCDKYFQRTVFTTQCSSWYRSAVDANGQPKVTALWPGSSIHAVRALEKVRWEDFEMETADGNDFGWFGNGWTMADVDVDAEGLTWYVNQTNFLAPDIKSHEVNGFKENGAIDIGAEVINGIGTSILSNGLRN</sequence>
<name>A0A165JE61_XYLHT</name>
<keyword evidence="6" id="KW-1185">Reference proteome</keyword>
<dbReference type="Gene3D" id="3.50.50.60">
    <property type="entry name" value="FAD/NAD(P)-binding domain"/>
    <property type="match status" value="2"/>
</dbReference>
<gene>
    <name evidence="5" type="ORF">L228DRAFT_235230</name>
</gene>
<dbReference type="SUPFAM" id="SSF51905">
    <property type="entry name" value="FAD/NAD(P)-binding domain"/>
    <property type="match status" value="2"/>
</dbReference>
<dbReference type="InterPro" id="IPR020946">
    <property type="entry name" value="Flavin_mOase-like"/>
</dbReference>
<keyword evidence="2" id="KW-0285">Flavoprotein</keyword>
<dbReference type="PANTHER" id="PTHR42877">
    <property type="entry name" value="L-ORNITHINE N(5)-MONOOXYGENASE-RELATED"/>
    <property type="match status" value="1"/>
</dbReference>
<dbReference type="EMBL" id="KV407454">
    <property type="protein sequence ID" value="KZF26121.1"/>
    <property type="molecule type" value="Genomic_DNA"/>
</dbReference>
<evidence type="ECO:0000256" key="1">
    <source>
        <dbReference type="ARBA" id="ARBA00010139"/>
    </source>
</evidence>
<evidence type="ECO:0000256" key="3">
    <source>
        <dbReference type="ARBA" id="ARBA00022827"/>
    </source>
</evidence>
<comment type="similarity">
    <text evidence="1">Belongs to the FAD-binding monooxygenase family.</text>
</comment>
<dbReference type="Pfam" id="PF00743">
    <property type="entry name" value="FMO-like"/>
    <property type="match status" value="1"/>
</dbReference>
<dbReference type="PANTHER" id="PTHR42877:SF7">
    <property type="entry name" value="FLAVIN-BINDING MONOOXYGENASE-RELATED"/>
    <property type="match status" value="1"/>
</dbReference>
<dbReference type="OMA" id="ESLTWYL"/>
<accession>A0A165JE61</accession>
<protein>
    <submittedName>
        <fullName evidence="5">FAD/NAD(P)-binding domain-containing protein</fullName>
    </submittedName>
</protein>
<dbReference type="Proteomes" id="UP000076632">
    <property type="component" value="Unassembled WGS sequence"/>
</dbReference>
<evidence type="ECO:0000313" key="5">
    <source>
        <dbReference type="EMBL" id="KZF26121.1"/>
    </source>
</evidence>
<dbReference type="GeneID" id="28895836"/>
<keyword evidence="4" id="KW-0560">Oxidoreductase</keyword>
<evidence type="ECO:0000256" key="4">
    <source>
        <dbReference type="ARBA" id="ARBA00023002"/>
    </source>
</evidence>
<dbReference type="RefSeq" id="XP_018191676.1">
    <property type="nucleotide sequence ID" value="XM_018330699.1"/>
</dbReference>
<dbReference type="InterPro" id="IPR051209">
    <property type="entry name" value="FAD-bind_Monooxygenase_sf"/>
</dbReference>